<dbReference type="InterPro" id="IPR007460">
    <property type="entry name" value="BrnT_toxin"/>
</dbReference>
<organism evidence="1 2">
    <name type="scientific">Candidatus Woesebacteria bacterium GW2011_GWB1_33_22</name>
    <dbReference type="NCBI Taxonomy" id="1618566"/>
    <lineage>
        <taxon>Bacteria</taxon>
        <taxon>Candidatus Woeseibacteriota</taxon>
    </lineage>
</organism>
<gene>
    <name evidence="1" type="ORF">UR35_C0013G0020</name>
</gene>
<dbReference type="EMBL" id="LBOW01000013">
    <property type="protein sequence ID" value="KKP43995.1"/>
    <property type="molecule type" value="Genomic_DNA"/>
</dbReference>
<dbReference type="STRING" id="1618566.UR35_C0013G0020"/>
<comment type="caution">
    <text evidence="1">The sequence shown here is derived from an EMBL/GenBank/DDBJ whole genome shotgun (WGS) entry which is preliminary data.</text>
</comment>
<proteinExistence type="predicted"/>
<dbReference type="Gene3D" id="3.10.450.530">
    <property type="entry name" value="Ribonuclease toxin, BrnT, of type II toxin-antitoxin system"/>
    <property type="match status" value="1"/>
</dbReference>
<evidence type="ECO:0000313" key="2">
    <source>
        <dbReference type="Proteomes" id="UP000034778"/>
    </source>
</evidence>
<evidence type="ECO:0008006" key="3">
    <source>
        <dbReference type="Google" id="ProtNLM"/>
    </source>
</evidence>
<dbReference type="Pfam" id="PF04365">
    <property type="entry name" value="BrnT_toxin"/>
    <property type="match status" value="1"/>
</dbReference>
<name>A0A0G0BYL0_9BACT</name>
<dbReference type="InterPro" id="IPR038573">
    <property type="entry name" value="BrnT_sf"/>
</dbReference>
<sequence length="103" mass="12280">MNIKGSQIIFDWDNANISKSYFKHGVTPKETEEIFVDIKLLVISDIKHSIFELRYIAIGKTIEKVTLFVVFTLRRKKIRIISARRMHKKEVKKYEKVRRKQSI</sequence>
<reference evidence="1 2" key="1">
    <citation type="journal article" date="2015" name="Nature">
        <title>rRNA introns, odd ribosomes, and small enigmatic genomes across a large radiation of phyla.</title>
        <authorList>
            <person name="Brown C.T."/>
            <person name="Hug L.A."/>
            <person name="Thomas B.C."/>
            <person name="Sharon I."/>
            <person name="Castelle C.J."/>
            <person name="Singh A."/>
            <person name="Wilkins M.J."/>
            <person name="Williams K.H."/>
            <person name="Banfield J.F."/>
        </authorList>
    </citation>
    <scope>NUCLEOTIDE SEQUENCE [LARGE SCALE GENOMIC DNA]</scope>
</reference>
<evidence type="ECO:0000313" key="1">
    <source>
        <dbReference type="EMBL" id="KKP43995.1"/>
    </source>
</evidence>
<accession>A0A0G0BYL0</accession>
<protein>
    <recommendedName>
        <fullName evidence="3">Protein containing DUF497</fullName>
    </recommendedName>
</protein>
<dbReference type="AlphaFoldDB" id="A0A0G0BYL0"/>
<dbReference type="Proteomes" id="UP000034778">
    <property type="component" value="Unassembled WGS sequence"/>
</dbReference>